<dbReference type="GO" id="GO:0005634">
    <property type="term" value="C:nucleus"/>
    <property type="evidence" value="ECO:0007669"/>
    <property type="project" value="UniProtKB-SubCell"/>
</dbReference>
<protein>
    <recommendedName>
        <fullName evidence="17">Transmembrane 9 superfamily member</fullName>
    </recommendedName>
</protein>
<feature type="domain" description="AP2/ERF" evidence="18">
    <location>
        <begin position="246"/>
        <end position="303"/>
    </location>
</feature>
<comment type="similarity">
    <text evidence="4 17">Belongs to the nonaspanin (TM9SF) (TC 9.A.2) family.</text>
</comment>
<dbReference type="PANTHER" id="PTHR10766">
    <property type="entry name" value="TRANSMEMBRANE 9 SUPERFAMILY PROTEIN"/>
    <property type="match status" value="1"/>
</dbReference>
<keyword evidence="12" id="KW-0238">DNA-binding</keyword>
<comment type="caution">
    <text evidence="17">Lacks conserved residue(s) required for the propagation of feature annotation.</text>
</comment>
<keyword evidence="11" id="KW-0333">Golgi apparatus</keyword>
<dbReference type="CDD" id="cd00018">
    <property type="entry name" value="AP2"/>
    <property type="match status" value="1"/>
</dbReference>
<evidence type="ECO:0000256" key="6">
    <source>
        <dbReference type="ARBA" id="ARBA00022729"/>
    </source>
</evidence>
<keyword evidence="9 17" id="KW-1133">Transmembrane helix</keyword>
<keyword evidence="15" id="KW-0804">Transcription</keyword>
<reference evidence="20" key="1">
    <citation type="journal article" date="2023" name="Proc. Natl. Acad. Sci. U.S.A.">
        <title>Genomic and structural basis for evolution of tropane alkaloid biosynthesis.</title>
        <authorList>
            <person name="Wanga Y.-J."/>
            <person name="Taina T."/>
            <person name="Yua J.-Y."/>
            <person name="Lia J."/>
            <person name="Xua B."/>
            <person name="Chenc J."/>
            <person name="D'Auriad J.C."/>
            <person name="Huanga J.-P."/>
            <person name="Huanga S.-X."/>
        </authorList>
    </citation>
    <scope>NUCLEOTIDE SEQUENCE [LARGE SCALE GENOMIC DNA]</scope>
    <source>
        <strain evidence="20">cv. KIB-2019</strain>
    </source>
</reference>
<comment type="caution">
    <text evidence="19">The sequence shown here is derived from an EMBL/GenBank/DDBJ whole genome shotgun (WGS) entry which is preliminary data.</text>
</comment>
<keyword evidence="14" id="KW-0010">Activator</keyword>
<comment type="subcellular location">
    <subcellularLocation>
        <location evidence="2">Endosome membrane</location>
        <topology evidence="2">Multi-pass membrane protein</topology>
    </subcellularLocation>
    <subcellularLocation>
        <location evidence="3">Golgi apparatus membrane</location>
        <topology evidence="3">Multi-pass membrane protein</topology>
    </subcellularLocation>
    <subcellularLocation>
        <location evidence="1">Nucleus</location>
    </subcellularLocation>
</comment>
<keyword evidence="10" id="KW-0805">Transcription regulation</keyword>
<name>A0A9Q1MMD8_9SOLA</name>
<feature type="transmembrane region" description="Helical" evidence="17">
    <location>
        <begin position="108"/>
        <end position="130"/>
    </location>
</feature>
<evidence type="ECO:0000256" key="13">
    <source>
        <dbReference type="ARBA" id="ARBA00023136"/>
    </source>
</evidence>
<dbReference type="Pfam" id="PF02990">
    <property type="entry name" value="EMP70"/>
    <property type="match status" value="1"/>
</dbReference>
<dbReference type="Pfam" id="PF00847">
    <property type="entry name" value="AP2"/>
    <property type="match status" value="1"/>
</dbReference>
<dbReference type="PROSITE" id="PS51032">
    <property type="entry name" value="AP2_ERF"/>
    <property type="match status" value="1"/>
</dbReference>
<keyword evidence="13 17" id="KW-0472">Membrane</keyword>
<dbReference type="Gene3D" id="3.30.730.10">
    <property type="entry name" value="AP2/ERF domain"/>
    <property type="match status" value="1"/>
</dbReference>
<evidence type="ECO:0000313" key="20">
    <source>
        <dbReference type="Proteomes" id="UP001152561"/>
    </source>
</evidence>
<evidence type="ECO:0000256" key="1">
    <source>
        <dbReference type="ARBA" id="ARBA00004123"/>
    </source>
</evidence>
<dbReference type="PRINTS" id="PR00367">
    <property type="entry name" value="ETHRSPELEMNT"/>
</dbReference>
<dbReference type="GO" id="GO:0003677">
    <property type="term" value="F:DNA binding"/>
    <property type="evidence" value="ECO:0007669"/>
    <property type="project" value="UniProtKB-KW"/>
</dbReference>
<keyword evidence="6" id="KW-0732">Signal</keyword>
<evidence type="ECO:0000259" key="18">
    <source>
        <dbReference type="PROSITE" id="PS51032"/>
    </source>
</evidence>
<gene>
    <name evidence="19" type="ORF">K7X08_004310</name>
</gene>
<dbReference type="InterPro" id="IPR004240">
    <property type="entry name" value="EMP70"/>
</dbReference>
<evidence type="ECO:0000256" key="11">
    <source>
        <dbReference type="ARBA" id="ARBA00023034"/>
    </source>
</evidence>
<dbReference type="FunFam" id="3.30.730.10:FF:000001">
    <property type="entry name" value="Ethylene-responsive transcription factor 2"/>
    <property type="match status" value="1"/>
</dbReference>
<evidence type="ECO:0000256" key="7">
    <source>
        <dbReference type="ARBA" id="ARBA00022753"/>
    </source>
</evidence>
<evidence type="ECO:0000256" key="8">
    <source>
        <dbReference type="ARBA" id="ARBA00022821"/>
    </source>
</evidence>
<feature type="transmembrane region" description="Helical" evidence="17">
    <location>
        <begin position="215"/>
        <end position="236"/>
    </location>
</feature>
<keyword evidence="5 17" id="KW-0812">Transmembrane</keyword>
<feature type="transmembrane region" description="Helical" evidence="17">
    <location>
        <begin position="150"/>
        <end position="173"/>
    </location>
</feature>
<dbReference type="GO" id="GO:0072657">
    <property type="term" value="P:protein localization to membrane"/>
    <property type="evidence" value="ECO:0007669"/>
    <property type="project" value="TreeGrafter"/>
</dbReference>
<evidence type="ECO:0000256" key="14">
    <source>
        <dbReference type="ARBA" id="ARBA00023159"/>
    </source>
</evidence>
<dbReference type="PANTHER" id="PTHR10766:SF141">
    <property type="entry name" value="TRANSMEMBRANE 9 SUPERFAMILY MEMBER"/>
    <property type="match status" value="1"/>
</dbReference>
<dbReference type="InterPro" id="IPR016177">
    <property type="entry name" value="DNA-bd_dom_sf"/>
</dbReference>
<evidence type="ECO:0000256" key="3">
    <source>
        <dbReference type="ARBA" id="ARBA00004653"/>
    </source>
</evidence>
<sequence length="438" mass="49202">MPGVIGAGDGVELITTDDKSVADTPSYMVVGFEVVPCSFQHNIDLLKNLKPYGKYPALINCEPATVAAMIQDGKPLVFSYEVNFVESDIKWPSRWDAYLKMEGAKVHWFSILNSRMVITFLAGIVLIIFLRTIRRDLARILDNSELLSMMVADGCRILGMALVTILFAALGFMSPASRGTLITGMLLFYMFLGIIAGYVAVWLKKTMNAGNTNGWFSIAWRVSCLTFLHSSFKYIVTWSMARAHQRYRGVRQRHWGSWVSEIRHPLLKTRIWLGTFETAEDAARAYDEAARLMCSPRARTNFPYNPNMPQTSSSKLLSTTLTAKLHKCYMASLQIAKTSAQEQKLFQSSHVNIAKYSPNIQESTVAYEMKQQMLVPKSSVLLTHHEEEAANLGVVKVEDHVEGIPQFVKPLGDDHIEQMIEELLDYGSIELCSDVPSH</sequence>
<dbReference type="InterPro" id="IPR001471">
    <property type="entry name" value="AP2/ERF_dom"/>
</dbReference>
<dbReference type="EMBL" id="JAJAGQ010000006">
    <property type="protein sequence ID" value="KAJ8560252.1"/>
    <property type="molecule type" value="Genomic_DNA"/>
</dbReference>
<dbReference type="GO" id="GO:0003700">
    <property type="term" value="F:DNA-binding transcription factor activity"/>
    <property type="evidence" value="ECO:0007669"/>
    <property type="project" value="InterPro"/>
</dbReference>
<evidence type="ECO:0000256" key="16">
    <source>
        <dbReference type="ARBA" id="ARBA00023242"/>
    </source>
</evidence>
<evidence type="ECO:0000256" key="5">
    <source>
        <dbReference type="ARBA" id="ARBA00022692"/>
    </source>
</evidence>
<dbReference type="GO" id="GO:0006952">
    <property type="term" value="P:defense response"/>
    <property type="evidence" value="ECO:0007669"/>
    <property type="project" value="UniProtKB-KW"/>
</dbReference>
<evidence type="ECO:0000256" key="4">
    <source>
        <dbReference type="ARBA" id="ARBA00005227"/>
    </source>
</evidence>
<evidence type="ECO:0000313" key="19">
    <source>
        <dbReference type="EMBL" id="KAJ8560252.1"/>
    </source>
</evidence>
<evidence type="ECO:0000256" key="15">
    <source>
        <dbReference type="ARBA" id="ARBA00023163"/>
    </source>
</evidence>
<keyword evidence="8" id="KW-0611">Plant defense</keyword>
<dbReference type="GO" id="GO:0000139">
    <property type="term" value="C:Golgi membrane"/>
    <property type="evidence" value="ECO:0007669"/>
    <property type="project" value="UniProtKB-SubCell"/>
</dbReference>
<feature type="transmembrane region" description="Helical" evidence="17">
    <location>
        <begin position="185"/>
        <end position="203"/>
    </location>
</feature>
<evidence type="ECO:0000256" key="9">
    <source>
        <dbReference type="ARBA" id="ARBA00022989"/>
    </source>
</evidence>
<proteinExistence type="inferred from homology"/>
<dbReference type="AlphaFoldDB" id="A0A9Q1MMD8"/>
<dbReference type="InterPro" id="IPR036955">
    <property type="entry name" value="AP2/ERF_dom_sf"/>
</dbReference>
<evidence type="ECO:0000256" key="10">
    <source>
        <dbReference type="ARBA" id="ARBA00023015"/>
    </source>
</evidence>
<dbReference type="SMART" id="SM00380">
    <property type="entry name" value="AP2"/>
    <property type="match status" value="1"/>
</dbReference>
<accession>A0A9Q1MMD8</accession>
<keyword evidence="20" id="KW-1185">Reference proteome</keyword>
<keyword evidence="16" id="KW-0539">Nucleus</keyword>
<dbReference type="SUPFAM" id="SSF54171">
    <property type="entry name" value="DNA-binding domain"/>
    <property type="match status" value="1"/>
</dbReference>
<dbReference type="OrthoDB" id="1920676at2759"/>
<evidence type="ECO:0000256" key="17">
    <source>
        <dbReference type="RuleBase" id="RU363079"/>
    </source>
</evidence>
<dbReference type="Proteomes" id="UP001152561">
    <property type="component" value="Unassembled WGS sequence"/>
</dbReference>
<evidence type="ECO:0000256" key="12">
    <source>
        <dbReference type="ARBA" id="ARBA00023125"/>
    </source>
</evidence>
<keyword evidence="7" id="KW-0967">Endosome</keyword>
<dbReference type="GO" id="GO:0010008">
    <property type="term" value="C:endosome membrane"/>
    <property type="evidence" value="ECO:0007669"/>
    <property type="project" value="UniProtKB-SubCell"/>
</dbReference>
<evidence type="ECO:0000256" key="2">
    <source>
        <dbReference type="ARBA" id="ARBA00004337"/>
    </source>
</evidence>
<organism evidence="19 20">
    <name type="scientific">Anisodus acutangulus</name>
    <dbReference type="NCBI Taxonomy" id="402998"/>
    <lineage>
        <taxon>Eukaryota</taxon>
        <taxon>Viridiplantae</taxon>
        <taxon>Streptophyta</taxon>
        <taxon>Embryophyta</taxon>
        <taxon>Tracheophyta</taxon>
        <taxon>Spermatophyta</taxon>
        <taxon>Magnoliopsida</taxon>
        <taxon>eudicotyledons</taxon>
        <taxon>Gunneridae</taxon>
        <taxon>Pentapetalae</taxon>
        <taxon>asterids</taxon>
        <taxon>lamiids</taxon>
        <taxon>Solanales</taxon>
        <taxon>Solanaceae</taxon>
        <taxon>Solanoideae</taxon>
        <taxon>Hyoscyameae</taxon>
        <taxon>Anisodus</taxon>
    </lineage>
</organism>